<feature type="compositionally biased region" description="Acidic residues" evidence="16">
    <location>
        <begin position="432"/>
        <end position="443"/>
    </location>
</feature>
<feature type="compositionally biased region" description="Basic residues" evidence="16">
    <location>
        <begin position="595"/>
        <end position="607"/>
    </location>
</feature>
<evidence type="ECO:0000256" key="8">
    <source>
        <dbReference type="ARBA" id="ARBA00022741"/>
    </source>
</evidence>
<keyword evidence="7" id="KW-0677">Repeat</keyword>
<gene>
    <name evidence="19" type="primary">LOC108882795</name>
</gene>
<feature type="domain" description="AIG1-type G" evidence="17">
    <location>
        <begin position="7"/>
        <end position="208"/>
    </location>
</feature>
<evidence type="ECO:0000313" key="19">
    <source>
        <dbReference type="RefSeq" id="XP_018531022.1"/>
    </source>
</evidence>
<dbReference type="KEGG" id="lcf:108882795"/>
<evidence type="ECO:0000256" key="7">
    <source>
        <dbReference type="ARBA" id="ARBA00022737"/>
    </source>
</evidence>
<comment type="subcellular location">
    <subcellularLocation>
        <location evidence="3">Cytoplasm</location>
        <location evidence="3">Cytosol</location>
    </subcellularLocation>
    <subcellularLocation>
        <location evidence="2">Endoplasmic reticulum</location>
    </subcellularLocation>
    <subcellularLocation>
        <location evidence="4">Golgi apparatus</location>
    </subcellularLocation>
    <subcellularLocation>
        <location evidence="1">Mitochondrion</location>
    </subcellularLocation>
</comment>
<evidence type="ECO:0000256" key="5">
    <source>
        <dbReference type="ARBA" id="ARBA00008535"/>
    </source>
</evidence>
<dbReference type="Proteomes" id="UP000694890">
    <property type="component" value="Linkage group LG23"/>
</dbReference>
<dbReference type="Gene3D" id="3.40.50.300">
    <property type="entry name" value="P-loop containing nucleotide triphosphate hydrolases"/>
    <property type="match status" value="2"/>
</dbReference>
<keyword evidence="10" id="KW-0333">Golgi apparatus</keyword>
<dbReference type="GO" id="GO:0005525">
    <property type="term" value="F:GTP binding"/>
    <property type="evidence" value="ECO:0007669"/>
    <property type="project" value="UniProtKB-KW"/>
</dbReference>
<keyword evidence="11" id="KW-0496">Mitochondrion</keyword>
<evidence type="ECO:0000256" key="15">
    <source>
        <dbReference type="ARBA" id="ARBA00077278"/>
    </source>
</evidence>
<dbReference type="GO" id="GO:0005739">
    <property type="term" value="C:mitochondrion"/>
    <property type="evidence" value="ECO:0007669"/>
    <property type="project" value="UniProtKB-SubCell"/>
</dbReference>
<reference evidence="19" key="1">
    <citation type="submission" date="2025-08" db="UniProtKB">
        <authorList>
            <consortium name="RefSeq"/>
        </authorList>
    </citation>
    <scope>IDENTIFICATION</scope>
    <source>
        <tissue evidence="19">Brain</tissue>
    </source>
</reference>
<keyword evidence="9" id="KW-0256">Endoplasmic reticulum</keyword>
<dbReference type="PANTHER" id="PTHR10903">
    <property type="entry name" value="GTPASE, IMAP FAMILY MEMBER-RELATED"/>
    <property type="match status" value="1"/>
</dbReference>
<proteinExistence type="inferred from homology"/>
<feature type="region of interest" description="Disordered" evidence="16">
    <location>
        <begin position="579"/>
        <end position="623"/>
    </location>
</feature>
<feature type="domain" description="AIG1-type G" evidence="17">
    <location>
        <begin position="240"/>
        <end position="439"/>
    </location>
</feature>
<evidence type="ECO:0000256" key="4">
    <source>
        <dbReference type="ARBA" id="ARBA00004555"/>
    </source>
</evidence>
<dbReference type="FunFam" id="3.40.50.300:FF:001809">
    <property type="entry name" value="Si:ch1073-365p7.2"/>
    <property type="match status" value="1"/>
</dbReference>
<protein>
    <recommendedName>
        <fullName evidence="14">GTPase IMAP family member 8</fullName>
    </recommendedName>
    <alternativeName>
        <fullName evidence="15">Immune-associated nucleotide-binding protein 9</fullName>
    </alternativeName>
</protein>
<organism evidence="18 19">
    <name type="scientific">Lates calcarifer</name>
    <name type="common">Barramundi</name>
    <name type="synonym">Holocentrus calcarifer</name>
    <dbReference type="NCBI Taxonomy" id="8187"/>
    <lineage>
        <taxon>Eukaryota</taxon>
        <taxon>Metazoa</taxon>
        <taxon>Chordata</taxon>
        <taxon>Craniata</taxon>
        <taxon>Vertebrata</taxon>
        <taxon>Euteleostomi</taxon>
        <taxon>Actinopterygii</taxon>
        <taxon>Neopterygii</taxon>
        <taxon>Teleostei</taxon>
        <taxon>Neoteleostei</taxon>
        <taxon>Acanthomorphata</taxon>
        <taxon>Carangaria</taxon>
        <taxon>Carangaria incertae sedis</taxon>
        <taxon>Centropomidae</taxon>
        <taxon>Lates</taxon>
    </lineage>
</organism>
<dbReference type="InterPro" id="IPR045058">
    <property type="entry name" value="GIMA/IAN/Toc"/>
</dbReference>
<dbReference type="InterPro" id="IPR006703">
    <property type="entry name" value="G_AIG1"/>
</dbReference>
<evidence type="ECO:0000256" key="16">
    <source>
        <dbReference type="SAM" id="MobiDB-lite"/>
    </source>
</evidence>
<evidence type="ECO:0000256" key="1">
    <source>
        <dbReference type="ARBA" id="ARBA00004173"/>
    </source>
</evidence>
<dbReference type="AlphaFoldDB" id="A0AAJ7PLJ4"/>
<keyword evidence="8" id="KW-0547">Nucleotide-binding</keyword>
<dbReference type="Pfam" id="PF04548">
    <property type="entry name" value="AIG1"/>
    <property type="match status" value="2"/>
</dbReference>
<comment type="similarity">
    <text evidence="5">Belongs to the TRAFAC class TrmE-Era-EngA-EngB-Septin-like GTPase superfamily. AIG1/Toc34/Toc159-like paraseptin GTPase family. IAN subfamily.</text>
</comment>
<dbReference type="RefSeq" id="XP_018531022.1">
    <property type="nucleotide sequence ID" value="XM_018675506.2"/>
</dbReference>
<evidence type="ECO:0000259" key="17">
    <source>
        <dbReference type="PROSITE" id="PS51720"/>
    </source>
</evidence>
<evidence type="ECO:0000256" key="10">
    <source>
        <dbReference type="ARBA" id="ARBA00023034"/>
    </source>
</evidence>
<dbReference type="GO" id="GO:0005794">
    <property type="term" value="C:Golgi apparatus"/>
    <property type="evidence" value="ECO:0007669"/>
    <property type="project" value="UniProtKB-SubCell"/>
</dbReference>
<evidence type="ECO:0000256" key="12">
    <source>
        <dbReference type="ARBA" id="ARBA00023134"/>
    </source>
</evidence>
<keyword evidence="12" id="KW-0342">GTP-binding</keyword>
<feature type="region of interest" description="Disordered" evidence="16">
    <location>
        <begin position="429"/>
        <end position="456"/>
    </location>
</feature>
<dbReference type="PROSITE" id="PS51720">
    <property type="entry name" value="G_AIG1"/>
    <property type="match status" value="2"/>
</dbReference>
<evidence type="ECO:0000256" key="3">
    <source>
        <dbReference type="ARBA" id="ARBA00004514"/>
    </source>
</evidence>
<evidence type="ECO:0000256" key="9">
    <source>
        <dbReference type="ARBA" id="ARBA00022824"/>
    </source>
</evidence>
<accession>A0AAJ7PLJ4</accession>
<evidence type="ECO:0000256" key="6">
    <source>
        <dbReference type="ARBA" id="ARBA00022490"/>
    </source>
</evidence>
<feature type="compositionally biased region" description="Basic and acidic residues" evidence="16">
    <location>
        <begin position="444"/>
        <end position="456"/>
    </location>
</feature>
<dbReference type="SUPFAM" id="SSF52540">
    <property type="entry name" value="P-loop containing nucleoside triphosphate hydrolases"/>
    <property type="match status" value="2"/>
</dbReference>
<comment type="function">
    <text evidence="13">Exerts an anti-apoptotic effect in the immune system and is involved in responses to infections.</text>
</comment>
<evidence type="ECO:0000313" key="18">
    <source>
        <dbReference type="Proteomes" id="UP000694890"/>
    </source>
</evidence>
<dbReference type="FunFam" id="3.40.50.300:FF:000536">
    <property type="entry name" value="GTPase IMAP family member 8"/>
    <property type="match status" value="1"/>
</dbReference>
<dbReference type="GO" id="GO:0005829">
    <property type="term" value="C:cytosol"/>
    <property type="evidence" value="ECO:0007669"/>
    <property type="project" value="UniProtKB-SubCell"/>
</dbReference>
<evidence type="ECO:0000256" key="11">
    <source>
        <dbReference type="ARBA" id="ARBA00023128"/>
    </source>
</evidence>
<name>A0AAJ7PLJ4_LATCA</name>
<evidence type="ECO:0000256" key="14">
    <source>
        <dbReference type="ARBA" id="ARBA00073539"/>
    </source>
</evidence>
<dbReference type="GO" id="GO:0005783">
    <property type="term" value="C:endoplasmic reticulum"/>
    <property type="evidence" value="ECO:0007669"/>
    <property type="project" value="UniProtKB-SubCell"/>
</dbReference>
<evidence type="ECO:0000256" key="13">
    <source>
        <dbReference type="ARBA" id="ARBA00056809"/>
    </source>
</evidence>
<dbReference type="InterPro" id="IPR027417">
    <property type="entry name" value="P-loop_NTPase"/>
</dbReference>
<evidence type="ECO:0000256" key="2">
    <source>
        <dbReference type="ARBA" id="ARBA00004240"/>
    </source>
</evidence>
<sequence>MEKDSSAKELNVVILGSKSSQKYLVGNIILGTNAFDAVDITSDCEKREGQVCERRVTLVKTPGWLPGYRLCDTPGLFKTEMILGVSLCPPGLHGFILVINAELPFRGVHKKATEEHLHHCFGEKVLDHTIVIFSHRGLLDQKTIEDHIRKEGPPLQSLLEACGNRYHVLCDDGTDNEVKVKQLFEKIDAMVTENSYYKIESTVMQSVEEGRKEMDIKAEELRLQTQQQWEKLTNLLREPKLNLRILMIGWVFSGKSAAGNRILRAEVFQSGERTLKILKQSGEVEGREVIIMDTPGWFKFFPAGFNPPDLKSEILKAVSLCSYSPNVILLAVPLDTSFTDEQRRVTEDNMRFLGQRVWRHVIVLFTFGDALGNKTIEQHIESEGQPLRWLIEKCGRRYHVLDNWSNADNQVTELLEKMEEMVAGNSSFYLSETDDPQPEEDRSEETNQNKDEDTAKEITEQLMIEWDRRNWKEFKGSSSMITRVTFSKGEQRSEGSEGEEEEIKHQHEDNQFLELESEDDAGSDTLNKMRRLLEREWSRREAVMELFYKRVYGDTRNMSEPDPYELWKSREKVTQWLKTQHTTSGYEKEKENEHGKRRPVLQPRKCRQWSPAGGMAVKKKKSF</sequence>
<feature type="region of interest" description="Disordered" evidence="16">
    <location>
        <begin position="482"/>
        <end position="523"/>
    </location>
</feature>
<dbReference type="PANTHER" id="PTHR10903:SF107">
    <property type="entry name" value="GTPASE IMAP FAMILY MEMBER 4-LIKE-RELATED"/>
    <property type="match status" value="1"/>
</dbReference>
<keyword evidence="6" id="KW-0963">Cytoplasm</keyword>
<dbReference type="GeneID" id="108882795"/>